<keyword evidence="7" id="KW-0067">ATP-binding</keyword>
<dbReference type="InterPro" id="IPR010918">
    <property type="entry name" value="PurM-like_C_dom"/>
</dbReference>
<reference evidence="14 16" key="3">
    <citation type="submission" date="2020-11" db="EMBL/GenBank/DDBJ databases">
        <title>Closed and high quality bacterial genomes of the OMM12 community.</title>
        <authorList>
            <person name="Marbouty M."/>
            <person name="Lamy-Besnier Q."/>
            <person name="Debarbieux L."/>
            <person name="Koszul R."/>
        </authorList>
    </citation>
    <scope>NUCLEOTIDE SEQUENCE [LARGE SCALE GENOMIC DNA]</scope>
    <source>
        <strain evidence="14 16">KB18</strain>
    </source>
</reference>
<dbReference type="InterPro" id="IPR001387">
    <property type="entry name" value="Cro/C1-type_HTH"/>
</dbReference>
<comment type="pathway">
    <text evidence="1">Purine metabolism; IMP biosynthesis via de novo pathway; 5-amino-1-(5-phospho-D-ribosyl)imidazole from N(2)-formyl-N(1)-(5-phospho-D-ribosyl)glycinamide: step 2/2.</text>
</comment>
<dbReference type="SUPFAM" id="SSF47413">
    <property type="entry name" value="lambda repressor-like DNA-binding domains"/>
    <property type="match status" value="1"/>
</dbReference>
<accession>A0A1Z2XSD9</accession>
<protein>
    <recommendedName>
        <fullName evidence="4">Phosphoribosylformylglycinamidine cyclo-ligase</fullName>
        <ecNumber evidence="3">6.3.3.1</ecNumber>
    </recommendedName>
    <alternativeName>
        <fullName evidence="9">AIR synthase</fullName>
    </alternativeName>
    <alternativeName>
        <fullName evidence="10">AIRS</fullName>
    </alternativeName>
    <alternativeName>
        <fullName evidence="8">Phosphoribosyl-aminoimidazole synthetase</fullName>
    </alternativeName>
</protein>
<evidence type="ECO:0000256" key="9">
    <source>
        <dbReference type="ARBA" id="ARBA00032931"/>
    </source>
</evidence>
<dbReference type="SMART" id="SM00530">
    <property type="entry name" value="HTH_XRE"/>
    <property type="match status" value="1"/>
</dbReference>
<dbReference type="InterPro" id="IPR036676">
    <property type="entry name" value="PurM-like_C_sf"/>
</dbReference>
<evidence type="ECO:0000313" key="16">
    <source>
        <dbReference type="Proteomes" id="UP000596035"/>
    </source>
</evidence>
<evidence type="ECO:0000256" key="3">
    <source>
        <dbReference type="ARBA" id="ARBA00013047"/>
    </source>
</evidence>
<comment type="catalytic activity">
    <reaction evidence="11">
        <text>2-formamido-N(1)-(5-O-phospho-beta-D-ribosyl)acetamidine + ATP = 5-amino-1-(5-phospho-beta-D-ribosyl)imidazole + ADP + phosphate + H(+)</text>
        <dbReference type="Rhea" id="RHEA:23032"/>
        <dbReference type="ChEBI" id="CHEBI:15378"/>
        <dbReference type="ChEBI" id="CHEBI:30616"/>
        <dbReference type="ChEBI" id="CHEBI:43474"/>
        <dbReference type="ChEBI" id="CHEBI:137981"/>
        <dbReference type="ChEBI" id="CHEBI:147287"/>
        <dbReference type="ChEBI" id="CHEBI:456216"/>
        <dbReference type="EC" id="6.3.3.1"/>
    </reaction>
</comment>
<evidence type="ECO:0000313" key="14">
    <source>
        <dbReference type="EMBL" id="QQR30599.1"/>
    </source>
</evidence>
<evidence type="ECO:0000256" key="2">
    <source>
        <dbReference type="ARBA" id="ARBA00010280"/>
    </source>
</evidence>
<dbReference type="InterPro" id="IPR016188">
    <property type="entry name" value="PurM-like_N"/>
</dbReference>
<dbReference type="Pfam" id="PF01381">
    <property type="entry name" value="HTH_3"/>
    <property type="match status" value="1"/>
</dbReference>
<gene>
    <name evidence="13" type="ORF">ADH66_12105</name>
    <name evidence="14" type="ORF">I5Q82_02415</name>
</gene>
<dbReference type="PANTHER" id="PTHR10520">
    <property type="entry name" value="TRIFUNCTIONAL PURINE BIOSYNTHETIC PROTEIN ADENOSINE-3-RELATED"/>
    <property type="match status" value="1"/>
</dbReference>
<dbReference type="Gene3D" id="3.30.1330.10">
    <property type="entry name" value="PurM-like, N-terminal domain"/>
    <property type="match status" value="1"/>
</dbReference>
<dbReference type="InterPro" id="IPR004733">
    <property type="entry name" value="PurM_cligase"/>
</dbReference>
<dbReference type="PROSITE" id="PS50943">
    <property type="entry name" value="HTH_CROC1"/>
    <property type="match status" value="1"/>
</dbReference>
<dbReference type="GO" id="GO:0004637">
    <property type="term" value="F:phosphoribosylamine-glycine ligase activity"/>
    <property type="evidence" value="ECO:0007669"/>
    <property type="project" value="TreeGrafter"/>
</dbReference>
<sequence>MLDSKRVAAFIARKRRDQGLTQAQVAEKLGVSYQAVSKWERGTIPNVEIVVELAKLLQVSVDTLLAGGESWFSYEKAGIDLESLDAFARDAASFCAPDGPRVVSVPGYAPLLLDIHFPEMQDPLLIMSADTIGAKCKMAAKFGYTEVVGRDIVNDLIVHTCSAGGHPLALTDSLISGNADHGLLRSLIKGISEACRENECALLGGSTCIQPQTMRLGEYTLSATMVGVVEKRKVVDGSTIKEGDIILVVASNGLHTSHYTQMRVMLEEMPQIEKQKIEGETFIQHLMRPHPSYYKALKPLLGRPELHGMPVLTIGGLANSRQLYKIMPDGLTAELDLRKLRPLPFFCFLKNASGYDEQEMLYNHNCGVGLYLIVDKDSAEEISKEIGQYFDCYELGRVKAGDKKVVLKNHIKWE</sequence>
<dbReference type="SUPFAM" id="SSF56042">
    <property type="entry name" value="PurM C-terminal domain-like"/>
    <property type="match status" value="1"/>
</dbReference>
<evidence type="ECO:0000256" key="8">
    <source>
        <dbReference type="ARBA" id="ARBA00031908"/>
    </source>
</evidence>
<evidence type="ECO:0000256" key="11">
    <source>
        <dbReference type="ARBA" id="ARBA00049057"/>
    </source>
</evidence>
<keyword evidence="5" id="KW-0436">Ligase</keyword>
<dbReference type="EMBL" id="CP021422">
    <property type="protein sequence ID" value="ASB41335.1"/>
    <property type="molecule type" value="Genomic_DNA"/>
</dbReference>
<comment type="similarity">
    <text evidence="2">Belongs to the AIR synthase family.</text>
</comment>
<dbReference type="Gene3D" id="1.10.260.40">
    <property type="entry name" value="lambda repressor-like DNA-binding domains"/>
    <property type="match status" value="1"/>
</dbReference>
<dbReference type="RefSeq" id="WP_066540376.1">
    <property type="nucleotide sequence ID" value="NZ_CP021422.1"/>
</dbReference>
<dbReference type="Pfam" id="PF00586">
    <property type="entry name" value="AIRS"/>
    <property type="match status" value="1"/>
</dbReference>
<dbReference type="GO" id="GO:0005829">
    <property type="term" value="C:cytosol"/>
    <property type="evidence" value="ECO:0007669"/>
    <property type="project" value="TreeGrafter"/>
</dbReference>
<evidence type="ECO:0000256" key="10">
    <source>
        <dbReference type="ARBA" id="ARBA00033093"/>
    </source>
</evidence>
<dbReference type="KEGG" id="amur:ADH66_12105"/>
<dbReference type="GO" id="GO:0005524">
    <property type="term" value="F:ATP binding"/>
    <property type="evidence" value="ECO:0007669"/>
    <property type="project" value="UniProtKB-KW"/>
</dbReference>
<dbReference type="SUPFAM" id="SSF55326">
    <property type="entry name" value="PurM N-terminal domain-like"/>
    <property type="match status" value="1"/>
</dbReference>
<dbReference type="GO" id="GO:0006189">
    <property type="term" value="P:'de novo' IMP biosynthetic process"/>
    <property type="evidence" value="ECO:0007669"/>
    <property type="project" value="UniProtKB-UniPathway"/>
</dbReference>
<dbReference type="CDD" id="cd00093">
    <property type="entry name" value="HTH_XRE"/>
    <property type="match status" value="1"/>
</dbReference>
<evidence type="ECO:0000259" key="12">
    <source>
        <dbReference type="PROSITE" id="PS50943"/>
    </source>
</evidence>
<dbReference type="GO" id="GO:0003677">
    <property type="term" value="F:DNA binding"/>
    <property type="evidence" value="ECO:0007669"/>
    <property type="project" value="InterPro"/>
</dbReference>
<evidence type="ECO:0000256" key="1">
    <source>
        <dbReference type="ARBA" id="ARBA00004686"/>
    </source>
</evidence>
<dbReference type="AlphaFoldDB" id="A0A1Z2XSD9"/>
<dbReference type="Pfam" id="PF02769">
    <property type="entry name" value="AIRS_C"/>
    <property type="match status" value="1"/>
</dbReference>
<dbReference type="EC" id="6.3.3.1" evidence="3"/>
<evidence type="ECO:0000256" key="6">
    <source>
        <dbReference type="ARBA" id="ARBA00022741"/>
    </source>
</evidence>
<evidence type="ECO:0000256" key="7">
    <source>
        <dbReference type="ARBA" id="ARBA00022840"/>
    </source>
</evidence>
<organism evidence="14 16">
    <name type="scientific">Acutalibacter muris</name>
    <dbReference type="NCBI Taxonomy" id="1796620"/>
    <lineage>
        <taxon>Bacteria</taxon>
        <taxon>Bacillati</taxon>
        <taxon>Bacillota</taxon>
        <taxon>Clostridia</taxon>
        <taxon>Eubacteriales</taxon>
        <taxon>Acutalibacteraceae</taxon>
        <taxon>Acutalibacter</taxon>
    </lineage>
</organism>
<name>A0A1Z2XSD9_9FIRM</name>
<dbReference type="PANTHER" id="PTHR10520:SF12">
    <property type="entry name" value="TRIFUNCTIONAL PURINE BIOSYNTHETIC PROTEIN ADENOSINE-3"/>
    <property type="match status" value="1"/>
</dbReference>
<dbReference type="GO" id="GO:0046084">
    <property type="term" value="P:adenine biosynthetic process"/>
    <property type="evidence" value="ECO:0007669"/>
    <property type="project" value="TreeGrafter"/>
</dbReference>
<reference evidence="13" key="1">
    <citation type="journal article" date="2017" name="Genome Announc.">
        <title>High-Quality Whole-Genome Sequences of the Oligo-Mouse-Microbiota Bacterial Community.</title>
        <authorList>
            <person name="Garzetti D."/>
            <person name="Brugiroux S."/>
            <person name="Bunk B."/>
            <person name="Pukall R."/>
            <person name="McCoy K.D."/>
            <person name="Macpherson A.J."/>
            <person name="Stecher B."/>
        </authorList>
    </citation>
    <scope>NUCLEOTIDE SEQUENCE</scope>
    <source>
        <strain evidence="13">KB18</strain>
    </source>
</reference>
<reference evidence="15" key="2">
    <citation type="submission" date="2017-05" db="EMBL/GenBank/DDBJ databases">
        <title>Improved OligoMM genomes.</title>
        <authorList>
            <person name="Garzetti D."/>
        </authorList>
    </citation>
    <scope>NUCLEOTIDE SEQUENCE [LARGE SCALE GENOMIC DNA]</scope>
    <source>
        <strain evidence="15">KB18</strain>
    </source>
</reference>
<evidence type="ECO:0000313" key="15">
    <source>
        <dbReference type="Proteomes" id="UP000196710"/>
    </source>
</evidence>
<dbReference type="InterPro" id="IPR010982">
    <property type="entry name" value="Lambda_DNA-bd_dom_sf"/>
</dbReference>
<proteinExistence type="inferred from homology"/>
<dbReference type="Proteomes" id="UP000596035">
    <property type="component" value="Chromosome"/>
</dbReference>
<dbReference type="Gene3D" id="3.90.650.10">
    <property type="entry name" value="PurM-like C-terminal domain"/>
    <property type="match status" value="1"/>
</dbReference>
<feature type="domain" description="HTH cro/C1-type" evidence="12">
    <location>
        <begin position="11"/>
        <end position="64"/>
    </location>
</feature>
<dbReference type="GO" id="GO:0004641">
    <property type="term" value="F:phosphoribosylformylglycinamidine cyclo-ligase activity"/>
    <property type="evidence" value="ECO:0007669"/>
    <property type="project" value="UniProtKB-EC"/>
</dbReference>
<evidence type="ECO:0000256" key="4">
    <source>
        <dbReference type="ARBA" id="ARBA00020367"/>
    </source>
</evidence>
<keyword evidence="6" id="KW-0547">Nucleotide-binding</keyword>
<dbReference type="InterPro" id="IPR036921">
    <property type="entry name" value="PurM-like_N_sf"/>
</dbReference>
<evidence type="ECO:0000256" key="5">
    <source>
        <dbReference type="ARBA" id="ARBA00022598"/>
    </source>
</evidence>
<dbReference type="EMBL" id="CP065321">
    <property type="protein sequence ID" value="QQR30599.1"/>
    <property type="molecule type" value="Genomic_DNA"/>
</dbReference>
<dbReference type="Proteomes" id="UP000196710">
    <property type="component" value="Chromosome"/>
</dbReference>
<keyword evidence="15" id="KW-1185">Reference proteome</keyword>
<evidence type="ECO:0000313" key="13">
    <source>
        <dbReference type="EMBL" id="ASB41335.1"/>
    </source>
</evidence>